<evidence type="ECO:0000256" key="4">
    <source>
        <dbReference type="ARBA" id="ARBA00022833"/>
    </source>
</evidence>
<reference evidence="10" key="1">
    <citation type="journal article" date="2013" name="Nature">
        <title>Draft genome of the wheat A-genome progenitor Triticum urartu.</title>
        <authorList>
            <person name="Ling H.Q."/>
            <person name="Zhao S."/>
            <person name="Liu D."/>
            <person name="Wang J."/>
            <person name="Sun H."/>
            <person name="Zhang C."/>
            <person name="Fan H."/>
            <person name="Li D."/>
            <person name="Dong L."/>
            <person name="Tao Y."/>
            <person name="Gao C."/>
            <person name="Wu H."/>
            <person name="Li Y."/>
            <person name="Cui Y."/>
            <person name="Guo X."/>
            <person name="Zheng S."/>
            <person name="Wang B."/>
            <person name="Yu K."/>
            <person name="Liang Q."/>
            <person name="Yang W."/>
            <person name="Lou X."/>
            <person name="Chen J."/>
            <person name="Feng M."/>
            <person name="Jian J."/>
            <person name="Zhang X."/>
            <person name="Luo G."/>
            <person name="Jiang Y."/>
            <person name="Liu J."/>
            <person name="Wang Z."/>
            <person name="Sha Y."/>
            <person name="Zhang B."/>
            <person name="Wu H."/>
            <person name="Tang D."/>
            <person name="Shen Q."/>
            <person name="Xue P."/>
            <person name="Zou S."/>
            <person name="Wang X."/>
            <person name="Liu X."/>
            <person name="Wang F."/>
            <person name="Yang Y."/>
            <person name="An X."/>
            <person name="Dong Z."/>
            <person name="Zhang K."/>
            <person name="Zhang X."/>
            <person name="Luo M.C."/>
            <person name="Dvorak J."/>
            <person name="Tong Y."/>
            <person name="Wang J."/>
            <person name="Yang H."/>
            <person name="Li Z."/>
            <person name="Wang D."/>
            <person name="Zhang A."/>
            <person name="Wang J."/>
        </authorList>
    </citation>
    <scope>NUCLEOTIDE SEQUENCE</scope>
    <source>
        <strain evidence="10">cv. G1812</strain>
    </source>
</reference>
<dbReference type="InterPro" id="IPR052035">
    <property type="entry name" value="ZnF_BED_domain_contain"/>
</dbReference>
<dbReference type="AlphaFoldDB" id="A0A8R7QJK8"/>
<feature type="domain" description="hAT-like transposase RNase-H fold" evidence="8">
    <location>
        <begin position="385"/>
        <end position="484"/>
    </location>
</feature>
<keyword evidence="3" id="KW-0863">Zinc-finger</keyword>
<evidence type="ECO:0000313" key="10">
    <source>
        <dbReference type="Proteomes" id="UP000015106"/>
    </source>
</evidence>
<dbReference type="InterPro" id="IPR008906">
    <property type="entry name" value="HATC_C_dom"/>
</dbReference>
<dbReference type="GO" id="GO:0008270">
    <property type="term" value="F:zinc ion binding"/>
    <property type="evidence" value="ECO:0007669"/>
    <property type="project" value="UniProtKB-KW"/>
</dbReference>
<name>A0A8R7QJK8_TRIUA</name>
<evidence type="ECO:0000256" key="6">
    <source>
        <dbReference type="ARBA" id="ARBA00023242"/>
    </source>
</evidence>
<evidence type="ECO:0000256" key="2">
    <source>
        <dbReference type="ARBA" id="ARBA00022723"/>
    </source>
</evidence>
<accession>A0A8R7QJK8</accession>
<reference evidence="9" key="2">
    <citation type="submission" date="2018-03" db="EMBL/GenBank/DDBJ databases">
        <title>The Triticum urartu genome reveals the dynamic nature of wheat genome evolution.</title>
        <authorList>
            <person name="Ling H."/>
            <person name="Ma B."/>
            <person name="Shi X."/>
            <person name="Liu H."/>
            <person name="Dong L."/>
            <person name="Sun H."/>
            <person name="Cao Y."/>
            <person name="Gao Q."/>
            <person name="Zheng S."/>
            <person name="Li Y."/>
            <person name="Yu Y."/>
            <person name="Du H."/>
            <person name="Qi M."/>
            <person name="Li Y."/>
            <person name="Yu H."/>
            <person name="Cui Y."/>
            <person name="Wang N."/>
            <person name="Chen C."/>
            <person name="Wu H."/>
            <person name="Zhao Y."/>
            <person name="Zhang J."/>
            <person name="Li Y."/>
            <person name="Zhou W."/>
            <person name="Zhang B."/>
            <person name="Hu W."/>
            <person name="Eijk M."/>
            <person name="Tang J."/>
            <person name="Witsenboer H."/>
            <person name="Zhao S."/>
            <person name="Li Z."/>
            <person name="Zhang A."/>
            <person name="Wang D."/>
            <person name="Liang C."/>
        </authorList>
    </citation>
    <scope>NUCLEOTIDE SEQUENCE [LARGE SCALE GENOMIC DNA]</scope>
    <source>
        <strain evidence="9">cv. G1812</strain>
    </source>
</reference>
<keyword evidence="5" id="KW-0238">DNA-binding</keyword>
<dbReference type="GO" id="GO:0005634">
    <property type="term" value="C:nucleus"/>
    <property type="evidence" value="ECO:0007669"/>
    <property type="project" value="UniProtKB-SubCell"/>
</dbReference>
<dbReference type="PANTHER" id="PTHR46481:SF10">
    <property type="entry name" value="ZINC FINGER BED DOMAIN-CONTAINING PROTEIN 39"/>
    <property type="match status" value="1"/>
</dbReference>
<evidence type="ECO:0000256" key="1">
    <source>
        <dbReference type="ARBA" id="ARBA00004123"/>
    </source>
</evidence>
<dbReference type="Pfam" id="PF05699">
    <property type="entry name" value="Dimer_Tnp_hAT"/>
    <property type="match status" value="1"/>
</dbReference>
<dbReference type="EnsemblPlants" id="TuG1812G0600000470.01.T02">
    <property type="protein sequence ID" value="TuG1812G0600000470.01.T02"/>
    <property type="gene ID" value="TuG1812G0600000470.01"/>
</dbReference>
<keyword evidence="6" id="KW-0539">Nucleus</keyword>
<evidence type="ECO:0000313" key="9">
    <source>
        <dbReference type="EnsemblPlants" id="TuG1812G0600000470.01.T02"/>
    </source>
</evidence>
<evidence type="ECO:0000256" key="3">
    <source>
        <dbReference type="ARBA" id="ARBA00022771"/>
    </source>
</evidence>
<reference evidence="9" key="3">
    <citation type="submission" date="2022-06" db="UniProtKB">
        <authorList>
            <consortium name="EnsemblPlants"/>
        </authorList>
    </citation>
    <scope>IDENTIFICATION</scope>
</reference>
<keyword evidence="2" id="KW-0479">Metal-binding</keyword>
<dbReference type="SMART" id="SM00614">
    <property type="entry name" value="ZnF_BED"/>
    <property type="match status" value="1"/>
</dbReference>
<dbReference type="EnsemblPlants" id="TuG1812G0600000472.01.T02">
    <property type="protein sequence ID" value="TuG1812G0600000472.01.T02"/>
    <property type="gene ID" value="TuG1812G0600000472.01"/>
</dbReference>
<dbReference type="EnsemblPlants" id="TuG1812G0600000472.01.T01">
    <property type="protein sequence ID" value="TuG1812G0600000472.01.T01"/>
    <property type="gene ID" value="TuG1812G0600000472.01"/>
</dbReference>
<evidence type="ECO:0000259" key="8">
    <source>
        <dbReference type="Pfam" id="PF14372"/>
    </source>
</evidence>
<feature type="domain" description="HAT C-terminal dimerisation" evidence="7">
    <location>
        <begin position="531"/>
        <end position="613"/>
    </location>
</feature>
<protein>
    <recommendedName>
        <fullName evidence="11">AC transposase</fullName>
    </recommendedName>
</protein>
<dbReference type="InterPro" id="IPR012337">
    <property type="entry name" value="RNaseH-like_sf"/>
</dbReference>
<evidence type="ECO:0008006" key="11">
    <source>
        <dbReference type="Google" id="ProtNLM"/>
    </source>
</evidence>
<evidence type="ECO:0000256" key="5">
    <source>
        <dbReference type="ARBA" id="ARBA00023125"/>
    </source>
</evidence>
<dbReference type="Proteomes" id="UP000015106">
    <property type="component" value="Chromosome 6"/>
</dbReference>
<dbReference type="PANTHER" id="PTHR46481">
    <property type="entry name" value="ZINC FINGER BED DOMAIN-CONTAINING PROTEIN 4"/>
    <property type="match status" value="1"/>
</dbReference>
<evidence type="ECO:0000259" key="7">
    <source>
        <dbReference type="Pfam" id="PF05699"/>
    </source>
</evidence>
<dbReference type="GO" id="GO:0003677">
    <property type="term" value="F:DNA binding"/>
    <property type="evidence" value="ECO:0007669"/>
    <property type="project" value="UniProtKB-KW"/>
</dbReference>
<dbReference type="SUPFAM" id="SSF53098">
    <property type="entry name" value="Ribonuclease H-like"/>
    <property type="match status" value="1"/>
</dbReference>
<comment type="subcellular location">
    <subcellularLocation>
        <location evidence="1">Nucleus</location>
    </subcellularLocation>
</comment>
<dbReference type="Pfam" id="PF14372">
    <property type="entry name" value="hAT-like_RNase-H"/>
    <property type="match status" value="1"/>
</dbReference>
<organism evidence="9 10">
    <name type="scientific">Triticum urartu</name>
    <name type="common">Red wild einkorn</name>
    <name type="synonym">Crithodium urartu</name>
    <dbReference type="NCBI Taxonomy" id="4572"/>
    <lineage>
        <taxon>Eukaryota</taxon>
        <taxon>Viridiplantae</taxon>
        <taxon>Streptophyta</taxon>
        <taxon>Embryophyta</taxon>
        <taxon>Tracheophyta</taxon>
        <taxon>Spermatophyta</taxon>
        <taxon>Magnoliopsida</taxon>
        <taxon>Liliopsida</taxon>
        <taxon>Poales</taxon>
        <taxon>Poaceae</taxon>
        <taxon>BOP clade</taxon>
        <taxon>Pooideae</taxon>
        <taxon>Triticodae</taxon>
        <taxon>Triticeae</taxon>
        <taxon>Triticinae</taxon>
        <taxon>Triticum</taxon>
    </lineage>
</organism>
<keyword evidence="4" id="KW-0862">Zinc</keyword>
<dbReference type="Gramene" id="TuG1812G0600000470.01.T02">
    <property type="protein sequence ID" value="TuG1812G0600000470.01.T02"/>
    <property type="gene ID" value="TuG1812G0600000470.01"/>
</dbReference>
<sequence length="638" mass="73538">MRKFSEPGRNFLSKVWKEYEPIRVDGIVVAAECKHCARNICAERKHGTSSLRKHLKRCRERKKVLRVSGQLSASIVSADGVAMGLWTFNQALARRELMRMIVLHELAFSLVEYDGFRRFVSSLNPSFKMICRKTVKEDCMKAFKEEKRILQRMFQNSKSKISLTTDLWTSNQTVGYICITAHFIDEEWKQQKRIVKFAAMETPHTGAAMFKIIVNFIREWNIEDNLFAVTLDNASNNGAMMKLLKAHLLLKKMLPGGGKLFHQRCAAHVINLICQAGLNFLGTVINMIRETVKYIRSSPSRKEKFQEIVEQHGVSCGRTQSPDVPTRWNSTYMMIDIAKEYRRVFDSLAIQDKQYTFKPSFEHWENAEYVCRLLKVFYEATNVISGTKYPTANLYFHEMWKVKPTLEQQHYEDDSEMGTTVKYMKRKFRRYWKMTWLSLCIPVILDPQFKLKYIEFRFGLEFGNEAAAMIAKIKNVFQGLFNEYLQLNDNGSDPMSQGGDDDMVVSGEDPMVDWDQHVTLTARSTNLDSTELDSFLSKVPIRRSDQFNILAWWQTNSGEYPTLSRMAAAILAAPASAVASESAFSTGKRVLSDFRSRMTATTLEALVCLQDWIRANTNTQRSFASVHDIIMDLQDIED</sequence>
<dbReference type="InterPro" id="IPR036236">
    <property type="entry name" value="Znf_C2H2_sf"/>
</dbReference>
<dbReference type="Gramene" id="TuG1812G0600000472.01.T01">
    <property type="protein sequence ID" value="TuG1812G0600000472.01.T01"/>
    <property type="gene ID" value="TuG1812G0600000472.01"/>
</dbReference>
<dbReference type="SUPFAM" id="SSF57667">
    <property type="entry name" value="beta-beta-alpha zinc fingers"/>
    <property type="match status" value="1"/>
</dbReference>
<dbReference type="Gramene" id="TuG1812G0600000472.01.T02">
    <property type="protein sequence ID" value="TuG1812G0600000472.01.T02"/>
    <property type="gene ID" value="TuG1812G0600000472.01"/>
</dbReference>
<dbReference type="GO" id="GO:0046983">
    <property type="term" value="F:protein dimerization activity"/>
    <property type="evidence" value="ECO:0007669"/>
    <property type="project" value="InterPro"/>
</dbReference>
<dbReference type="InterPro" id="IPR025525">
    <property type="entry name" value="hAT-like_transposase_RNase-H"/>
</dbReference>
<proteinExistence type="predicted"/>
<keyword evidence="10" id="KW-1185">Reference proteome</keyword>